<feature type="domain" description="Choline kinase N-terminal" evidence="3">
    <location>
        <begin position="196"/>
        <end position="265"/>
    </location>
</feature>
<dbReference type="CDD" id="cd05157">
    <property type="entry name" value="ETNK_euk"/>
    <property type="match status" value="1"/>
</dbReference>
<proteinExistence type="inferred from homology"/>
<gene>
    <name evidence="4" type="ORF">PPNO1_LOCUS993</name>
</gene>
<feature type="region of interest" description="Disordered" evidence="2">
    <location>
        <begin position="636"/>
        <end position="669"/>
    </location>
</feature>
<feature type="region of interest" description="Disordered" evidence="2">
    <location>
        <begin position="1"/>
        <end position="110"/>
    </location>
</feature>
<feature type="compositionally biased region" description="Low complexity" evidence="2">
    <location>
        <begin position="78"/>
        <end position="94"/>
    </location>
</feature>
<comment type="caution">
    <text evidence="4">The sequence shown here is derived from an EMBL/GenBank/DDBJ whole genome shotgun (WGS) entry which is preliminary data.</text>
</comment>
<sequence length="711" mass="79013">MPSSTPTEAASGLKPVLKSLADDQENKTTPPHPTSGPSTSKAVQIADPEPEATQADENLNRKRFNAGLGSKRLSGRMPVSATSSKSSLVSPASTEDPPSRHGDGAQTPSIALSSSSATLNSVANSSSDATAGPAAMSASAPNLLQTASQGRHKLQSAEFLLARVGEWLDRERKRLRRGHTKSLQLQRLQSSDTDQLDVDIVVPSCEAVLDNSKAMSYSGGNASTEDLSSASSLRKREAKGRQAWLVFKNEVIRLAHTLKLKGWRSESDLVEVNPPSGTTTPTGKKLPKKLLLRIYGPHVDQLIDRESELAVLHRLAKKKIGPRMLGTFTNGRFEEYFNASPLNPRDLRDPETSKQIAKRMRELHDGVELLESERESGPNVWRNWDRWFTNVEKRASALDELLLSGEATPSGTIEGWRIRGHACGVSWPKFREIVGKYREHLDKFYGEGNLLRDRLTFAHNDTQYGNILRVRPDDQKSPLLQPANKHKQLIVIDFEYAAANVVGLEFANHFTEWCYNYHDATAPFACDSTKYPTPEEQHRFIKAYVDHRPQFPHAGSTPRLTPLDTPQLPHTNSASSIVDFMLDARNSSYSNWRDEEKMRDEESEDRVKELLDETRLWRAANSAQWVAWGIVQAQMPGAAKEESKEQPAEGSAEDDATSAHSGEGSEDDEFDYIGYAQDRAFFFLGDCVQMGIVAPDELPESVRQMLKIVEF</sequence>
<dbReference type="PANTHER" id="PTHR22603:SF93">
    <property type="entry name" value="RE24176P"/>
    <property type="match status" value="1"/>
</dbReference>
<dbReference type="GO" id="GO:0005737">
    <property type="term" value="C:cytoplasm"/>
    <property type="evidence" value="ECO:0007669"/>
    <property type="project" value="TreeGrafter"/>
</dbReference>
<name>A0A9P1GVS1_9PEZI</name>
<evidence type="ECO:0000256" key="2">
    <source>
        <dbReference type="SAM" id="MobiDB-lite"/>
    </source>
</evidence>
<dbReference type="AlphaFoldDB" id="A0A9P1GVS1"/>
<dbReference type="Proteomes" id="UP000838763">
    <property type="component" value="Unassembled WGS sequence"/>
</dbReference>
<dbReference type="EMBL" id="CALLCH030000001">
    <property type="protein sequence ID" value="CAI4211197.1"/>
    <property type="molecule type" value="Genomic_DNA"/>
</dbReference>
<comment type="similarity">
    <text evidence="1">Belongs to the choline/ethanolamine kinase family.</text>
</comment>
<protein>
    <recommendedName>
        <fullName evidence="3">Choline kinase N-terminal domain-containing protein</fullName>
    </recommendedName>
</protein>
<evidence type="ECO:0000313" key="5">
    <source>
        <dbReference type="Proteomes" id="UP000838763"/>
    </source>
</evidence>
<evidence type="ECO:0000313" key="4">
    <source>
        <dbReference type="EMBL" id="CAI4211197.1"/>
    </source>
</evidence>
<dbReference type="OrthoDB" id="10267235at2759"/>
<evidence type="ECO:0000256" key="1">
    <source>
        <dbReference type="ARBA" id="ARBA00038211"/>
    </source>
</evidence>
<evidence type="ECO:0000259" key="3">
    <source>
        <dbReference type="Pfam" id="PF04428"/>
    </source>
</evidence>
<dbReference type="GO" id="GO:0006646">
    <property type="term" value="P:phosphatidylethanolamine biosynthetic process"/>
    <property type="evidence" value="ECO:0007669"/>
    <property type="project" value="TreeGrafter"/>
</dbReference>
<dbReference type="InterPro" id="IPR011009">
    <property type="entry name" value="Kinase-like_dom_sf"/>
</dbReference>
<dbReference type="Pfam" id="PF01633">
    <property type="entry name" value="Choline_kinase"/>
    <property type="match status" value="1"/>
</dbReference>
<dbReference type="GO" id="GO:0004103">
    <property type="term" value="F:choline kinase activity"/>
    <property type="evidence" value="ECO:0007669"/>
    <property type="project" value="TreeGrafter"/>
</dbReference>
<dbReference type="InterPro" id="IPR007521">
    <property type="entry name" value="Choline_kin_N"/>
</dbReference>
<organism evidence="4 5">
    <name type="scientific">Parascedosporium putredinis</name>
    <dbReference type="NCBI Taxonomy" id="1442378"/>
    <lineage>
        <taxon>Eukaryota</taxon>
        <taxon>Fungi</taxon>
        <taxon>Dikarya</taxon>
        <taxon>Ascomycota</taxon>
        <taxon>Pezizomycotina</taxon>
        <taxon>Sordariomycetes</taxon>
        <taxon>Hypocreomycetidae</taxon>
        <taxon>Microascales</taxon>
        <taxon>Microascaceae</taxon>
        <taxon>Parascedosporium</taxon>
    </lineage>
</organism>
<dbReference type="PANTHER" id="PTHR22603">
    <property type="entry name" value="CHOLINE/ETHANOALAMINE KINASE"/>
    <property type="match status" value="1"/>
</dbReference>
<reference evidence="4" key="1">
    <citation type="submission" date="2022-11" db="EMBL/GenBank/DDBJ databases">
        <authorList>
            <person name="Scott C."/>
            <person name="Bruce N."/>
        </authorList>
    </citation>
    <scope>NUCLEOTIDE SEQUENCE</scope>
</reference>
<dbReference type="Gene3D" id="3.90.1200.10">
    <property type="match status" value="1"/>
</dbReference>
<accession>A0A9P1GVS1</accession>
<dbReference type="Pfam" id="PF04428">
    <property type="entry name" value="Choline_kin_N"/>
    <property type="match status" value="1"/>
</dbReference>
<dbReference type="SUPFAM" id="SSF56112">
    <property type="entry name" value="Protein kinase-like (PK-like)"/>
    <property type="match status" value="1"/>
</dbReference>
<keyword evidence="5" id="KW-1185">Reference proteome</keyword>
<dbReference type="GO" id="GO:0004305">
    <property type="term" value="F:ethanolamine kinase activity"/>
    <property type="evidence" value="ECO:0007669"/>
    <property type="project" value="TreeGrafter"/>
</dbReference>